<dbReference type="PANTHER" id="PTHR11439">
    <property type="entry name" value="GAG-POL-RELATED RETROTRANSPOSON"/>
    <property type="match status" value="1"/>
</dbReference>
<sequence length="151" mass="17155">MNEARLASVPLGGHYKLPIDHYPSTEKEKEDMNNVPYSSVIRSIMYLMISTRPDLAHAISVLSRFMSNPGRSHWDAVKWLMRYLKNTMYEGLLFKSSQNEVELLGYTDADYAGDRDKRKSISAYAFTVCGNCLSWKLHLQAVVALSTTEAK</sequence>
<dbReference type="RefSeq" id="XP_048336999.1">
    <property type="nucleotide sequence ID" value="XM_048481042.1"/>
</dbReference>
<name>A0ABM3IWT7_ZIZJJ</name>
<dbReference type="CDD" id="cd09272">
    <property type="entry name" value="RNase_HI_RT_Ty1"/>
    <property type="match status" value="1"/>
</dbReference>
<keyword evidence="1" id="KW-1185">Reference proteome</keyword>
<evidence type="ECO:0000313" key="1">
    <source>
        <dbReference type="Proteomes" id="UP001652623"/>
    </source>
</evidence>
<accession>A0ABM3IWT7</accession>
<dbReference type="GeneID" id="125424225"/>
<evidence type="ECO:0000313" key="2">
    <source>
        <dbReference type="RefSeq" id="XP_048336999.1"/>
    </source>
</evidence>
<proteinExistence type="predicted"/>
<organism evidence="1 2">
    <name type="scientific">Ziziphus jujuba</name>
    <name type="common">Chinese jujube</name>
    <name type="synonym">Ziziphus sativa</name>
    <dbReference type="NCBI Taxonomy" id="326968"/>
    <lineage>
        <taxon>Eukaryota</taxon>
        <taxon>Viridiplantae</taxon>
        <taxon>Streptophyta</taxon>
        <taxon>Embryophyta</taxon>
        <taxon>Tracheophyta</taxon>
        <taxon>Spermatophyta</taxon>
        <taxon>Magnoliopsida</taxon>
        <taxon>eudicotyledons</taxon>
        <taxon>Gunneridae</taxon>
        <taxon>Pentapetalae</taxon>
        <taxon>rosids</taxon>
        <taxon>fabids</taxon>
        <taxon>Rosales</taxon>
        <taxon>Rhamnaceae</taxon>
        <taxon>Paliureae</taxon>
        <taxon>Ziziphus</taxon>
    </lineage>
</organism>
<protein>
    <submittedName>
        <fullName evidence="2">Secreted RxLR effector protein 161-like</fullName>
    </submittedName>
</protein>
<dbReference type="PANTHER" id="PTHR11439:SF491">
    <property type="entry name" value="INTEGRASE CATALYTIC DOMAIN-CONTAINING PROTEIN"/>
    <property type="match status" value="1"/>
</dbReference>
<reference evidence="2" key="1">
    <citation type="submission" date="2025-08" db="UniProtKB">
        <authorList>
            <consortium name="RefSeq"/>
        </authorList>
    </citation>
    <scope>IDENTIFICATION</scope>
    <source>
        <tissue evidence="2">Seedling</tissue>
    </source>
</reference>
<gene>
    <name evidence="2" type="primary">LOC125424225</name>
</gene>
<dbReference type="Proteomes" id="UP001652623">
    <property type="component" value="Chromosome 9"/>
</dbReference>